<accession>A0A1S8CE37</accession>
<dbReference type="OrthoDB" id="8442378at2"/>
<keyword evidence="1" id="KW-0732">Signal</keyword>
<organism evidence="2 3">
    <name type="scientific">Serratia oryzae</name>
    <dbReference type="NCBI Taxonomy" id="2034155"/>
    <lineage>
        <taxon>Bacteria</taxon>
        <taxon>Pseudomonadati</taxon>
        <taxon>Pseudomonadota</taxon>
        <taxon>Gammaproteobacteria</taxon>
        <taxon>Enterobacterales</taxon>
        <taxon>Yersiniaceae</taxon>
        <taxon>Serratia</taxon>
    </lineage>
</organism>
<evidence type="ECO:0000313" key="2">
    <source>
        <dbReference type="EMBL" id="OMQ19577.1"/>
    </source>
</evidence>
<dbReference type="STRING" id="2034155.BMI79_21345"/>
<feature type="chain" id="PRO_5012097049" evidence="1">
    <location>
        <begin position="23"/>
        <end position="242"/>
    </location>
</feature>
<gene>
    <name evidence="2" type="ORF">BMI79_21345</name>
</gene>
<feature type="signal peptide" evidence="1">
    <location>
        <begin position="1"/>
        <end position="22"/>
    </location>
</feature>
<dbReference type="EMBL" id="MOXD01000020">
    <property type="protein sequence ID" value="OMQ19577.1"/>
    <property type="molecule type" value="Genomic_DNA"/>
</dbReference>
<evidence type="ECO:0000313" key="3">
    <source>
        <dbReference type="Proteomes" id="UP000216021"/>
    </source>
</evidence>
<sequence length="242" mass="26752">MKLTSIALVLGLGLAPFFSATATLQTEQSQQGNTASVSTTLQALEEAQSKKSAQEWELTTEEWQRYQQLSKGRRGILSPGLDPITTLGIEARTEEERRHFAELSVKQDFQRVEAELAFQREVNAAWQRIYPDILPIQAVGSTTAAGNGRLALFVRADCGAPCETKVASLLATQRPLDIYLVGSDGKDEAVRAWAKKLAIPVERVKAKTLTLNHDRGQWLKFGQGRMPVVLQQGEKGWQVTAY</sequence>
<dbReference type="RefSeq" id="WP_076944277.1">
    <property type="nucleotide sequence ID" value="NZ_MOXD01000020.1"/>
</dbReference>
<comment type="caution">
    <text evidence="2">The sequence shown here is derived from an EMBL/GenBank/DDBJ whole genome shotgun (WGS) entry which is preliminary data.</text>
</comment>
<dbReference type="Proteomes" id="UP000216021">
    <property type="component" value="Unassembled WGS sequence"/>
</dbReference>
<dbReference type="NCBIfam" id="TIGR03759">
    <property type="entry name" value="conj_TIGR03759"/>
    <property type="match status" value="1"/>
</dbReference>
<protein>
    <submittedName>
        <fullName evidence="2">Integrating conjugative element protein</fullName>
    </submittedName>
</protein>
<name>A0A1S8CE37_9GAMM</name>
<dbReference type="InterPro" id="IPR022293">
    <property type="entry name" value="Integrating-conj_element"/>
</dbReference>
<evidence type="ECO:0000256" key="1">
    <source>
        <dbReference type="SAM" id="SignalP"/>
    </source>
</evidence>
<dbReference type="AlphaFoldDB" id="A0A1S8CE37"/>
<proteinExistence type="predicted"/>
<reference evidence="2 3" key="1">
    <citation type="submission" date="2016-11" db="EMBL/GenBank/DDBJ databases">
        <title>Rahnella oryzae sp. nov., isolated from rice root.</title>
        <authorList>
            <person name="Zhang X.-X."/>
            <person name="Zhang J."/>
        </authorList>
    </citation>
    <scope>NUCLEOTIDE SEQUENCE [LARGE SCALE GENOMIC DNA]</scope>
    <source>
        <strain evidence="2 3">J11-6</strain>
    </source>
</reference>
<keyword evidence="3" id="KW-1185">Reference proteome</keyword>